<dbReference type="RefSeq" id="WP_281874207.1">
    <property type="nucleotide sequence ID" value="NZ_BSBO01000051.1"/>
</dbReference>
<organism evidence="6 7">
    <name type="scientific">Sellimonas catena</name>
    <dbReference type="NCBI Taxonomy" id="2994035"/>
    <lineage>
        <taxon>Bacteria</taxon>
        <taxon>Bacillati</taxon>
        <taxon>Bacillota</taxon>
        <taxon>Clostridia</taxon>
        <taxon>Lachnospirales</taxon>
        <taxon>Lachnospiraceae</taxon>
        <taxon>Sellimonas</taxon>
    </lineage>
</organism>
<evidence type="ECO:0000313" key="7">
    <source>
        <dbReference type="Proteomes" id="UP001145145"/>
    </source>
</evidence>
<dbReference type="AlphaFoldDB" id="A0A9W6C9B6"/>
<gene>
    <name evidence="6" type="primary">yjdI</name>
    <name evidence="6" type="ORF">Selli1_33510</name>
</gene>
<dbReference type="NCBIfam" id="TIGR00011">
    <property type="entry name" value="YbaK_EbsC"/>
    <property type="match status" value="1"/>
</dbReference>
<dbReference type="InterPro" id="IPR004369">
    <property type="entry name" value="Prolyl-tRNA_editing_YbaK/EbsC"/>
</dbReference>
<dbReference type="EC" id="4.2.-.-" evidence="4"/>
<dbReference type="EMBL" id="BSBO01000051">
    <property type="protein sequence ID" value="GLG06177.1"/>
    <property type="molecule type" value="Genomic_DNA"/>
</dbReference>
<dbReference type="Gene3D" id="3.90.960.10">
    <property type="entry name" value="YbaK/aminoacyl-tRNA synthetase-associated domain"/>
    <property type="match status" value="1"/>
</dbReference>
<reference evidence="6 7" key="1">
    <citation type="journal article" date="2023" name="Int. J. Syst. Evol. Microbiol.">
        <title>Sellimonas catena sp. nov., isolated from human faeces.</title>
        <authorList>
            <person name="Hisatomi A."/>
            <person name="Ohkuma M."/>
            <person name="Sakamoto M."/>
        </authorList>
    </citation>
    <scope>NUCLEOTIDE SEQUENCE [LARGE SCALE GENOMIC DNA]</scope>
    <source>
        <strain evidence="6 7">12EGH17</strain>
    </source>
</reference>
<sequence length="163" mass="18396">MSKKELKTNAMRILDRMNIPYEYQTYECENFEDGIATADQLSLPHEEVYKTLVTQAKSGSHYVFVIPIEKEIDFKKAAKVVGEKSLEMIPLKNLTAITGYVRGGCTAIGMKKQFPTVIQEDAKQLEKLYVSGGKLGMQLRLSPEDLKTASRAVYGDVIRKEEK</sequence>
<keyword evidence="2 4" id="KW-0648">Protein biosynthesis</keyword>
<dbReference type="GO" id="GO:0002161">
    <property type="term" value="F:aminoacyl-tRNA deacylase activity"/>
    <property type="evidence" value="ECO:0007669"/>
    <property type="project" value="InterPro"/>
</dbReference>
<dbReference type="GO" id="GO:0006412">
    <property type="term" value="P:translation"/>
    <property type="evidence" value="ECO:0007669"/>
    <property type="project" value="UniProtKB-KW"/>
</dbReference>
<accession>A0A9W6C9B6</accession>
<evidence type="ECO:0000259" key="5">
    <source>
        <dbReference type="Pfam" id="PF04073"/>
    </source>
</evidence>
<evidence type="ECO:0000313" key="6">
    <source>
        <dbReference type="EMBL" id="GLG06177.1"/>
    </source>
</evidence>
<dbReference type="Proteomes" id="UP001145145">
    <property type="component" value="Unassembled WGS sequence"/>
</dbReference>
<evidence type="ECO:0000256" key="4">
    <source>
        <dbReference type="PIRNR" id="PIRNR006181"/>
    </source>
</evidence>
<dbReference type="GO" id="GO:0016829">
    <property type="term" value="F:lyase activity"/>
    <property type="evidence" value="ECO:0007669"/>
    <property type="project" value="UniProtKB-KW"/>
</dbReference>
<dbReference type="InterPro" id="IPR007214">
    <property type="entry name" value="YbaK/aa-tRNA-synth-assoc-dom"/>
</dbReference>
<proteinExistence type="inferred from homology"/>
<comment type="similarity">
    <text evidence="1 4">Belongs to the prolyl-tRNA editing family. YbaK/EbsC subfamily.</text>
</comment>
<name>A0A9W6C9B6_9FIRM</name>
<protein>
    <recommendedName>
        <fullName evidence="4">Cys-tRNA(Pro)/Cys-tRNA(Cys) deacylase</fullName>
        <ecNumber evidence="4">4.2.-.-</ecNumber>
    </recommendedName>
</protein>
<feature type="domain" description="YbaK/aminoacyl-tRNA synthetase-associated" evidence="5">
    <location>
        <begin position="36"/>
        <end position="147"/>
    </location>
</feature>
<dbReference type="PIRSF" id="PIRSF006181">
    <property type="entry name" value="EbsC_YbaK"/>
    <property type="match status" value="1"/>
</dbReference>
<keyword evidence="3 4" id="KW-0456">Lyase</keyword>
<dbReference type="SUPFAM" id="SSF55826">
    <property type="entry name" value="YbaK/ProRS associated domain"/>
    <property type="match status" value="1"/>
</dbReference>
<comment type="caution">
    <text evidence="6">The sequence shown here is derived from an EMBL/GenBank/DDBJ whole genome shotgun (WGS) entry which is preliminary data.</text>
</comment>
<dbReference type="PANTHER" id="PTHR30411:SF0">
    <property type="entry name" value="CYS-TRNA(PRO)_CYS-TRNA(CYS) DEACYLASE YBAK"/>
    <property type="match status" value="1"/>
</dbReference>
<dbReference type="PANTHER" id="PTHR30411">
    <property type="entry name" value="CYTOPLASMIC PROTEIN"/>
    <property type="match status" value="1"/>
</dbReference>
<dbReference type="InterPro" id="IPR036754">
    <property type="entry name" value="YbaK/aa-tRNA-synt-asso_dom_sf"/>
</dbReference>
<dbReference type="Pfam" id="PF04073">
    <property type="entry name" value="tRNA_edit"/>
    <property type="match status" value="1"/>
</dbReference>
<evidence type="ECO:0000256" key="2">
    <source>
        <dbReference type="ARBA" id="ARBA00022917"/>
    </source>
</evidence>
<evidence type="ECO:0000256" key="3">
    <source>
        <dbReference type="ARBA" id="ARBA00023239"/>
    </source>
</evidence>
<keyword evidence="7" id="KW-1185">Reference proteome</keyword>
<dbReference type="CDD" id="cd00002">
    <property type="entry name" value="YbaK_deacylase"/>
    <property type="match status" value="1"/>
</dbReference>
<evidence type="ECO:0000256" key="1">
    <source>
        <dbReference type="ARBA" id="ARBA00009798"/>
    </source>
</evidence>